<evidence type="ECO:0000313" key="1">
    <source>
        <dbReference type="EMBL" id="KAK7489133.1"/>
    </source>
</evidence>
<comment type="caution">
    <text evidence="1">The sequence shown here is derived from an EMBL/GenBank/DDBJ whole genome shotgun (WGS) entry which is preliminary data.</text>
</comment>
<dbReference type="Proteomes" id="UP001519460">
    <property type="component" value="Unassembled WGS sequence"/>
</dbReference>
<evidence type="ECO:0000313" key="2">
    <source>
        <dbReference type="Proteomes" id="UP001519460"/>
    </source>
</evidence>
<reference evidence="1 2" key="1">
    <citation type="journal article" date="2023" name="Sci. Data">
        <title>Genome assembly of the Korean intertidal mud-creeper Batillaria attramentaria.</title>
        <authorList>
            <person name="Patra A.K."/>
            <person name="Ho P.T."/>
            <person name="Jun S."/>
            <person name="Lee S.J."/>
            <person name="Kim Y."/>
            <person name="Won Y.J."/>
        </authorList>
    </citation>
    <scope>NUCLEOTIDE SEQUENCE [LARGE SCALE GENOMIC DNA]</scope>
    <source>
        <strain evidence="1">Wonlab-2016</strain>
    </source>
</reference>
<proteinExistence type="predicted"/>
<sequence>MGRADTFHLQMVTGRCLAPLHETGRREHAECPHPASLSLSPVGSLERGFDGLGWVPNSHEAKTIYSTKLNSSRSLQIGRQFIIARNPCFFYPRLTFPERSFSRHCNTLCHDKTRS</sequence>
<dbReference type="EMBL" id="JACVVK020000142">
    <property type="protein sequence ID" value="KAK7489133.1"/>
    <property type="molecule type" value="Genomic_DNA"/>
</dbReference>
<keyword evidence="2" id="KW-1185">Reference proteome</keyword>
<dbReference type="AlphaFoldDB" id="A0ABD0KQD2"/>
<organism evidence="1 2">
    <name type="scientific">Batillaria attramentaria</name>
    <dbReference type="NCBI Taxonomy" id="370345"/>
    <lineage>
        <taxon>Eukaryota</taxon>
        <taxon>Metazoa</taxon>
        <taxon>Spiralia</taxon>
        <taxon>Lophotrochozoa</taxon>
        <taxon>Mollusca</taxon>
        <taxon>Gastropoda</taxon>
        <taxon>Caenogastropoda</taxon>
        <taxon>Sorbeoconcha</taxon>
        <taxon>Cerithioidea</taxon>
        <taxon>Batillariidae</taxon>
        <taxon>Batillaria</taxon>
    </lineage>
</organism>
<gene>
    <name evidence="1" type="ORF">BaRGS_00019647</name>
</gene>
<name>A0ABD0KQD2_9CAEN</name>
<protein>
    <submittedName>
        <fullName evidence="1">Uncharacterized protein</fullName>
    </submittedName>
</protein>
<accession>A0ABD0KQD2</accession>